<dbReference type="Proteomes" id="UP000076871">
    <property type="component" value="Unassembled WGS sequence"/>
</dbReference>
<keyword evidence="3" id="KW-1185">Reference proteome</keyword>
<organism evidence="2 3">
    <name type="scientific">Laetiporus sulphureus 93-53</name>
    <dbReference type="NCBI Taxonomy" id="1314785"/>
    <lineage>
        <taxon>Eukaryota</taxon>
        <taxon>Fungi</taxon>
        <taxon>Dikarya</taxon>
        <taxon>Basidiomycota</taxon>
        <taxon>Agaricomycotina</taxon>
        <taxon>Agaricomycetes</taxon>
        <taxon>Polyporales</taxon>
        <taxon>Laetiporus</taxon>
    </lineage>
</organism>
<feature type="region of interest" description="Disordered" evidence="1">
    <location>
        <begin position="79"/>
        <end position="113"/>
    </location>
</feature>
<sequence>MALNDKDMALGGNKGIDLYPGVANPTASSTHSDPLASNFVSNATGAGEGPGFSGGREARRNFSKTAGVVEGRPGIIESANIDPLNENSNKDDGWANASGTGADAGGWSSTASDAVDTTSSYAASAATVAAGTTKMAYGHVVGDEATKQAGKEQVWGKQ</sequence>
<accession>A0A165HE44</accession>
<proteinExistence type="predicted"/>
<dbReference type="OrthoDB" id="2581931at2759"/>
<dbReference type="RefSeq" id="XP_040769354.1">
    <property type="nucleotide sequence ID" value="XM_040911120.1"/>
</dbReference>
<evidence type="ECO:0000256" key="1">
    <source>
        <dbReference type="SAM" id="MobiDB-lite"/>
    </source>
</evidence>
<dbReference type="AlphaFoldDB" id="A0A165HE44"/>
<gene>
    <name evidence="2" type="ORF">LAESUDRAFT_741047</name>
</gene>
<name>A0A165HE44_9APHY</name>
<dbReference type="InParanoid" id="A0A165HE44"/>
<feature type="region of interest" description="Disordered" evidence="1">
    <location>
        <begin position="22"/>
        <end position="60"/>
    </location>
</feature>
<reference evidence="2 3" key="1">
    <citation type="journal article" date="2016" name="Mol. Biol. Evol.">
        <title>Comparative Genomics of Early-Diverging Mushroom-Forming Fungi Provides Insights into the Origins of Lignocellulose Decay Capabilities.</title>
        <authorList>
            <person name="Nagy L.G."/>
            <person name="Riley R."/>
            <person name="Tritt A."/>
            <person name="Adam C."/>
            <person name="Daum C."/>
            <person name="Floudas D."/>
            <person name="Sun H."/>
            <person name="Yadav J.S."/>
            <person name="Pangilinan J."/>
            <person name="Larsson K.H."/>
            <person name="Matsuura K."/>
            <person name="Barry K."/>
            <person name="Labutti K."/>
            <person name="Kuo R."/>
            <person name="Ohm R.A."/>
            <person name="Bhattacharya S.S."/>
            <person name="Shirouzu T."/>
            <person name="Yoshinaga Y."/>
            <person name="Martin F.M."/>
            <person name="Grigoriev I.V."/>
            <person name="Hibbett D.S."/>
        </authorList>
    </citation>
    <scope>NUCLEOTIDE SEQUENCE [LARGE SCALE GENOMIC DNA]</scope>
    <source>
        <strain evidence="2 3">93-53</strain>
    </source>
</reference>
<dbReference type="EMBL" id="KV427607">
    <property type="protein sequence ID" value="KZT11614.1"/>
    <property type="molecule type" value="Genomic_DNA"/>
</dbReference>
<protein>
    <submittedName>
        <fullName evidence="2">Uncharacterized protein</fullName>
    </submittedName>
</protein>
<evidence type="ECO:0000313" key="2">
    <source>
        <dbReference type="EMBL" id="KZT11614.1"/>
    </source>
</evidence>
<dbReference type="GeneID" id="63828149"/>
<evidence type="ECO:0000313" key="3">
    <source>
        <dbReference type="Proteomes" id="UP000076871"/>
    </source>
</evidence>